<dbReference type="PROSITE" id="PS00092">
    <property type="entry name" value="N6_MTASE"/>
    <property type="match status" value="1"/>
</dbReference>
<dbReference type="AlphaFoldDB" id="A0A1I8HK26"/>
<dbReference type="InterPro" id="IPR029063">
    <property type="entry name" value="SAM-dependent_MTases_sf"/>
</dbReference>
<accession>A0A1I8HK26</accession>
<sequence length="453" mass="50726">LFQPGLQSQVPALTVAMATRVSKLRSRLHRLFSKVGVPDPGASAKYLLAHCIGQRTLTREHSRLELTAQQLSKLTGLCNRRLQREPLQYILGEWYFRDVSLVMRAPVFIPRPETEKLVDLAKQCWSAVGASSSHPHSLSRPRLFSEVCTGSGAVSVCLLRDLPQAHCLAIELLPEACHLTWENCHRNGVSNRLHLINASLATPGLLGRAPPLSLIVANPPYVPELDMRQLQPEETFESPVALRGGGIGGLGVIVQLMDFADARLATGGRLHRLFSKVGVPDPGASAKYLLAHCIGQRTLTREHSRLELTAQQLSKLTGLCNRRLQREPLQYILGEWDFRDVSLVMRAPVFIPRPETEKLVDLAKQCWWLAFEMDSSHGQLLRDRFQNRGSLRLDRIESDFADLRRYANVMQHQPFKPSTPVRTGAKQRVLKRTNTYSPSEFVARIRAAENAAT</sequence>
<feature type="domain" description="Release factor glutamine methyltransferase N-terminal" evidence="1">
    <location>
        <begin position="28"/>
        <end position="92"/>
    </location>
</feature>
<dbReference type="InterPro" id="IPR040758">
    <property type="entry name" value="PrmC_N"/>
</dbReference>
<evidence type="ECO:0000313" key="2">
    <source>
        <dbReference type="Proteomes" id="UP000095280"/>
    </source>
</evidence>
<reference evidence="3" key="1">
    <citation type="submission" date="2016-11" db="UniProtKB">
        <authorList>
            <consortium name="WormBaseParasite"/>
        </authorList>
    </citation>
    <scope>IDENTIFICATION</scope>
</reference>
<name>A0A1I8HK26_9PLAT</name>
<dbReference type="PANTHER" id="PTHR18895">
    <property type="entry name" value="HEMK METHYLTRANSFERASE"/>
    <property type="match status" value="1"/>
</dbReference>
<keyword evidence="2" id="KW-1185">Reference proteome</keyword>
<dbReference type="Gene3D" id="1.10.8.10">
    <property type="entry name" value="DNA helicase RuvA subunit, C-terminal domain"/>
    <property type="match status" value="2"/>
</dbReference>
<dbReference type="InterPro" id="IPR050320">
    <property type="entry name" value="N5-glutamine_MTase"/>
</dbReference>
<dbReference type="GO" id="GO:0032259">
    <property type="term" value="P:methylation"/>
    <property type="evidence" value="ECO:0007669"/>
    <property type="project" value="InterPro"/>
</dbReference>
<evidence type="ECO:0000259" key="1">
    <source>
        <dbReference type="Pfam" id="PF17827"/>
    </source>
</evidence>
<evidence type="ECO:0000313" key="3">
    <source>
        <dbReference type="WBParaSite" id="maker-uti_cns_0006584-snap-gene-0.2-mRNA-1"/>
    </source>
</evidence>
<dbReference type="Pfam" id="PF17827">
    <property type="entry name" value="PrmC_N"/>
    <property type="match status" value="2"/>
</dbReference>
<proteinExistence type="predicted"/>
<dbReference type="GO" id="GO:0005739">
    <property type="term" value="C:mitochondrion"/>
    <property type="evidence" value="ECO:0007669"/>
    <property type="project" value="TreeGrafter"/>
</dbReference>
<dbReference type="GO" id="GO:0008168">
    <property type="term" value="F:methyltransferase activity"/>
    <property type="evidence" value="ECO:0007669"/>
    <property type="project" value="InterPro"/>
</dbReference>
<dbReference type="PANTHER" id="PTHR18895:SF74">
    <property type="entry name" value="MTRF1L RELEASE FACTOR GLUTAMINE METHYLTRANSFERASE"/>
    <property type="match status" value="1"/>
</dbReference>
<dbReference type="WBParaSite" id="maker-uti_cns_0006584-snap-gene-0.2-mRNA-1">
    <property type="protein sequence ID" value="maker-uti_cns_0006584-snap-gene-0.2-mRNA-1"/>
    <property type="gene ID" value="maker-uti_cns_0006584-snap-gene-0.2"/>
</dbReference>
<organism evidence="2 3">
    <name type="scientific">Macrostomum lignano</name>
    <dbReference type="NCBI Taxonomy" id="282301"/>
    <lineage>
        <taxon>Eukaryota</taxon>
        <taxon>Metazoa</taxon>
        <taxon>Spiralia</taxon>
        <taxon>Lophotrochozoa</taxon>
        <taxon>Platyhelminthes</taxon>
        <taxon>Rhabditophora</taxon>
        <taxon>Macrostomorpha</taxon>
        <taxon>Macrostomida</taxon>
        <taxon>Macrostomidae</taxon>
        <taxon>Macrostomum</taxon>
    </lineage>
</organism>
<feature type="domain" description="Release factor glutamine methyltransferase N-terminal" evidence="1">
    <location>
        <begin position="273"/>
        <end position="334"/>
    </location>
</feature>
<dbReference type="Proteomes" id="UP000095280">
    <property type="component" value="Unplaced"/>
</dbReference>
<dbReference type="GO" id="GO:0003676">
    <property type="term" value="F:nucleic acid binding"/>
    <property type="evidence" value="ECO:0007669"/>
    <property type="project" value="InterPro"/>
</dbReference>
<dbReference type="Gene3D" id="3.40.50.150">
    <property type="entry name" value="Vaccinia Virus protein VP39"/>
    <property type="match status" value="1"/>
</dbReference>
<dbReference type="InterPro" id="IPR002052">
    <property type="entry name" value="DNA_methylase_N6_adenine_CS"/>
</dbReference>
<protein>
    <submittedName>
        <fullName evidence="3">MTS domain-containing protein</fullName>
    </submittedName>
</protein>
<dbReference type="SUPFAM" id="SSF53335">
    <property type="entry name" value="S-adenosyl-L-methionine-dependent methyltransferases"/>
    <property type="match status" value="2"/>
</dbReference>